<proteinExistence type="predicted"/>
<keyword evidence="1" id="KW-1185">Reference proteome</keyword>
<name>A0A9W2ZPX2_BIOGL</name>
<dbReference type="Proteomes" id="UP001165740">
    <property type="component" value="Chromosome 2"/>
</dbReference>
<gene>
    <name evidence="2 3 4" type="primary">LOC106072814</name>
</gene>
<dbReference type="RefSeq" id="XP_055877033.1">
    <property type="nucleotide sequence ID" value="XM_056021058.1"/>
</dbReference>
<dbReference type="RefSeq" id="XP_055877031.1">
    <property type="nucleotide sequence ID" value="XM_056021056.1"/>
</dbReference>
<evidence type="ECO:0000313" key="3">
    <source>
        <dbReference type="RefSeq" id="XP_055877032.1"/>
    </source>
</evidence>
<evidence type="ECO:0000313" key="4">
    <source>
        <dbReference type="RefSeq" id="XP_055877033.1"/>
    </source>
</evidence>
<protein>
    <submittedName>
        <fullName evidence="2 3">Uncharacterized protein LOC106072814</fullName>
    </submittedName>
</protein>
<evidence type="ECO:0000313" key="2">
    <source>
        <dbReference type="RefSeq" id="XP_055877031.1"/>
    </source>
</evidence>
<dbReference type="AlphaFoldDB" id="A0A9W2ZPX2"/>
<sequence length="155" mass="17420">MAAEAASVEEIRLREILNCPALTIVKNSLMDSNYQLDVALLQLQTAEKKESCIVDLNSYCCVSELMDLVKTSIEKLIKIEELTLRHAIKHPIHLRRRDVDSGFCASTEVPEVTGLNRDSGIAERQEYPLDANEFNALIIGPQPEKRDETNTFSNC</sequence>
<evidence type="ECO:0000313" key="1">
    <source>
        <dbReference type="Proteomes" id="UP001165740"/>
    </source>
</evidence>
<dbReference type="GeneID" id="106072814"/>
<reference evidence="2 3" key="1">
    <citation type="submission" date="2025-04" db="UniProtKB">
        <authorList>
            <consortium name="RefSeq"/>
        </authorList>
    </citation>
    <scope>IDENTIFICATION</scope>
</reference>
<organism evidence="1 3">
    <name type="scientific">Biomphalaria glabrata</name>
    <name type="common">Bloodfluke planorb</name>
    <name type="synonym">Freshwater snail</name>
    <dbReference type="NCBI Taxonomy" id="6526"/>
    <lineage>
        <taxon>Eukaryota</taxon>
        <taxon>Metazoa</taxon>
        <taxon>Spiralia</taxon>
        <taxon>Lophotrochozoa</taxon>
        <taxon>Mollusca</taxon>
        <taxon>Gastropoda</taxon>
        <taxon>Heterobranchia</taxon>
        <taxon>Euthyneura</taxon>
        <taxon>Panpulmonata</taxon>
        <taxon>Hygrophila</taxon>
        <taxon>Lymnaeoidea</taxon>
        <taxon>Planorbidae</taxon>
        <taxon>Biomphalaria</taxon>
    </lineage>
</organism>
<accession>A0A9W2ZPX2</accession>
<dbReference type="RefSeq" id="XP_055877032.1">
    <property type="nucleotide sequence ID" value="XM_056021057.1"/>
</dbReference>